<evidence type="ECO:0000256" key="4">
    <source>
        <dbReference type="ARBA" id="ARBA00022801"/>
    </source>
</evidence>
<dbReference type="FunCoup" id="A9UXM6">
    <property type="interactions" value="1162"/>
</dbReference>
<dbReference type="InterPro" id="IPR036691">
    <property type="entry name" value="Endo/exonu/phosph_ase_sf"/>
</dbReference>
<dbReference type="FunFam" id="3.60.10.10:FF:000041">
    <property type="entry name" value="DNA-(apurinic or apyrimidinic site) lyase"/>
    <property type="match status" value="1"/>
</dbReference>
<evidence type="ECO:0000256" key="9">
    <source>
        <dbReference type="RuleBase" id="RU362131"/>
    </source>
</evidence>
<evidence type="ECO:0000313" key="12">
    <source>
        <dbReference type="Proteomes" id="UP000001357"/>
    </source>
</evidence>
<gene>
    <name evidence="11" type="ORF">MONBRDRAFT_16913</name>
</gene>
<keyword evidence="12" id="KW-1185">Reference proteome</keyword>
<evidence type="ECO:0000256" key="7">
    <source>
        <dbReference type="PIRSR" id="PIRSR604808-2"/>
    </source>
</evidence>
<feature type="site" description="Important for catalytic activity" evidence="8">
    <location>
        <position position="227"/>
    </location>
</feature>
<evidence type="ECO:0000256" key="1">
    <source>
        <dbReference type="ARBA" id="ARBA00001936"/>
    </source>
</evidence>
<dbReference type="GO" id="GO:0003677">
    <property type="term" value="F:DNA binding"/>
    <property type="evidence" value="ECO:0007669"/>
    <property type="project" value="InterPro"/>
</dbReference>
<reference evidence="11 12" key="1">
    <citation type="journal article" date="2008" name="Nature">
        <title>The genome of the choanoflagellate Monosiga brevicollis and the origin of metazoans.</title>
        <authorList>
            <consortium name="JGI Sequencing"/>
            <person name="King N."/>
            <person name="Westbrook M.J."/>
            <person name="Young S.L."/>
            <person name="Kuo A."/>
            <person name="Abedin M."/>
            <person name="Chapman J."/>
            <person name="Fairclough S."/>
            <person name="Hellsten U."/>
            <person name="Isogai Y."/>
            <person name="Letunic I."/>
            <person name="Marr M."/>
            <person name="Pincus D."/>
            <person name="Putnam N."/>
            <person name="Rokas A."/>
            <person name="Wright K.J."/>
            <person name="Zuzow R."/>
            <person name="Dirks W."/>
            <person name="Good M."/>
            <person name="Goodstein D."/>
            <person name="Lemons D."/>
            <person name="Li W."/>
            <person name="Lyons J.B."/>
            <person name="Morris A."/>
            <person name="Nichols S."/>
            <person name="Richter D.J."/>
            <person name="Salamov A."/>
            <person name="Bork P."/>
            <person name="Lim W.A."/>
            <person name="Manning G."/>
            <person name="Miller W.T."/>
            <person name="McGinnis W."/>
            <person name="Shapiro H."/>
            <person name="Tjian R."/>
            <person name="Grigoriev I.V."/>
            <person name="Rokhsar D."/>
        </authorList>
    </citation>
    <scope>NUCLEOTIDE SEQUENCE [LARGE SCALE GENOMIC DNA]</scope>
    <source>
        <strain evidence="12">MX1 / ATCC 50154</strain>
    </source>
</reference>
<dbReference type="PANTHER" id="PTHR22748:SF6">
    <property type="entry name" value="DNA-(APURINIC OR APYRIMIDINIC SITE) ENDONUCLEASE"/>
    <property type="match status" value="1"/>
</dbReference>
<evidence type="ECO:0000256" key="8">
    <source>
        <dbReference type="PIRSR" id="PIRSR604808-3"/>
    </source>
</evidence>
<feature type="binding site" evidence="7">
    <location>
        <position position="252"/>
    </location>
    <ligand>
        <name>Mg(2+)</name>
        <dbReference type="ChEBI" id="CHEBI:18420"/>
        <label>1</label>
    </ligand>
</feature>
<organism evidence="11 12">
    <name type="scientific">Monosiga brevicollis</name>
    <name type="common">Choanoflagellate</name>
    <dbReference type="NCBI Taxonomy" id="81824"/>
    <lineage>
        <taxon>Eukaryota</taxon>
        <taxon>Choanoflagellata</taxon>
        <taxon>Craspedida</taxon>
        <taxon>Salpingoecidae</taxon>
        <taxon>Monosiga</taxon>
    </lineage>
</organism>
<feature type="site" description="Transition state stabilizer" evidence="8">
    <location>
        <position position="157"/>
    </location>
</feature>
<dbReference type="STRING" id="81824.A9UXM6"/>
<dbReference type="PANTHER" id="PTHR22748">
    <property type="entry name" value="AP ENDONUCLEASE"/>
    <property type="match status" value="1"/>
</dbReference>
<feature type="binding site" evidence="7">
    <location>
        <position position="253"/>
    </location>
    <ligand>
        <name>Mg(2+)</name>
        <dbReference type="ChEBI" id="CHEBI:18420"/>
        <label>1</label>
    </ligand>
</feature>
<dbReference type="NCBIfam" id="TIGR00195">
    <property type="entry name" value="exoDNase_III"/>
    <property type="match status" value="1"/>
</dbReference>
<dbReference type="NCBIfam" id="TIGR00633">
    <property type="entry name" value="xth"/>
    <property type="match status" value="1"/>
</dbReference>
<dbReference type="Pfam" id="PF03372">
    <property type="entry name" value="Exo_endo_phos"/>
    <property type="match status" value="1"/>
</dbReference>
<dbReference type="GO" id="GO:0005634">
    <property type="term" value="C:nucleus"/>
    <property type="evidence" value="ECO:0000318"/>
    <property type="project" value="GO_Central"/>
</dbReference>
<evidence type="ECO:0000313" key="11">
    <source>
        <dbReference type="EMBL" id="EDQ89868.1"/>
    </source>
</evidence>
<dbReference type="AlphaFoldDB" id="A9UXM6"/>
<comment type="cofactor">
    <cofactor evidence="7 9">
        <name>Mg(2+)</name>
        <dbReference type="ChEBI" id="CHEBI:18420"/>
    </cofactor>
    <cofactor evidence="7 9">
        <name>Mn(2+)</name>
        <dbReference type="ChEBI" id="CHEBI:29035"/>
    </cofactor>
    <text evidence="7 9">Probably binds two magnesium or manganese ions per subunit.</text>
</comment>
<dbReference type="CDD" id="cd09087">
    <property type="entry name" value="Ape1-like_AP-endo"/>
    <property type="match status" value="1"/>
</dbReference>
<keyword evidence="3 7" id="KW-0479">Metal-binding</keyword>
<sequence length="263" mass="29058">LHVVSWNVNGLRAVLKNHPKALPDLVQAENPDLLFLQETKLQASHVADYANLLPGYTGLWSCSRAKKGYSGTAGATPTSDFRALSVQYGIKSAHHDQEGRTITVELPDLFVIGVYVPNSGQDLKRLDYRLNEWNVDFLAYIRELEASKPVLVVGDLNVAHLDLDIYNAGHLVKSAGCTPQERTAFTEFLDQGFTDTFRKLYPEHTGAFTYWSARTGGRQDSKGLRLDYAVCSNALLEANSPLRCLDSVMGSDHCPIAIVLAHQ</sequence>
<evidence type="ECO:0000256" key="5">
    <source>
        <dbReference type="ARBA" id="ARBA00022842"/>
    </source>
</evidence>
<dbReference type="RefSeq" id="XP_001745290.1">
    <property type="nucleotide sequence ID" value="XM_001745238.1"/>
</dbReference>
<dbReference type="GO" id="GO:0003906">
    <property type="term" value="F:DNA-(apurinic or apyrimidinic site) endonuclease activity"/>
    <property type="evidence" value="ECO:0000318"/>
    <property type="project" value="GO_Central"/>
</dbReference>
<evidence type="ECO:0000259" key="10">
    <source>
        <dbReference type="Pfam" id="PF03372"/>
    </source>
</evidence>
<dbReference type="GO" id="GO:0008081">
    <property type="term" value="F:phosphoric diester hydrolase activity"/>
    <property type="evidence" value="ECO:0000318"/>
    <property type="project" value="GO_Central"/>
</dbReference>
<dbReference type="InterPro" id="IPR005135">
    <property type="entry name" value="Endo/exonuclease/phosphatase"/>
</dbReference>
<keyword evidence="9" id="KW-0227">DNA damage</keyword>
<feature type="domain" description="Endonuclease/exonuclease/phosphatase" evidence="10">
    <location>
        <begin position="4"/>
        <end position="253"/>
    </location>
</feature>
<dbReference type="InterPro" id="IPR020848">
    <property type="entry name" value="AP_endonuclease_F1_CS"/>
</dbReference>
<dbReference type="KEGG" id="mbr:MONBRDRAFT_16913"/>
<dbReference type="GO" id="GO:0008311">
    <property type="term" value="F:double-stranded DNA 3'-5' DNA exonuclease activity"/>
    <property type="evidence" value="ECO:0000318"/>
    <property type="project" value="GO_Central"/>
</dbReference>
<dbReference type="PROSITE" id="PS51435">
    <property type="entry name" value="AP_NUCLEASE_F1_4"/>
    <property type="match status" value="1"/>
</dbReference>
<feature type="binding site" evidence="7">
    <location>
        <position position="7"/>
    </location>
    <ligand>
        <name>Mg(2+)</name>
        <dbReference type="ChEBI" id="CHEBI:18420"/>
        <label>1</label>
    </ligand>
</feature>
<feature type="site" description="Interaction with DNA substrate" evidence="8">
    <location>
        <position position="253"/>
    </location>
</feature>
<dbReference type="PROSITE" id="PS00726">
    <property type="entry name" value="AP_NUCLEASE_F1_1"/>
    <property type="match status" value="1"/>
</dbReference>
<dbReference type="Proteomes" id="UP000001357">
    <property type="component" value="Unassembled WGS sequence"/>
</dbReference>
<dbReference type="eggNOG" id="KOG1294">
    <property type="taxonomic scope" value="Eukaryota"/>
</dbReference>
<feature type="active site" description="Proton donor/acceptor" evidence="6">
    <location>
        <position position="155"/>
    </location>
</feature>
<feature type="active site" description="Proton acceptor" evidence="6">
    <location>
        <position position="253"/>
    </location>
</feature>
<dbReference type="InterPro" id="IPR004808">
    <property type="entry name" value="AP_endonuc_1"/>
</dbReference>
<keyword evidence="5 7" id="KW-0460">Magnesium</keyword>
<dbReference type="GO" id="GO:0006284">
    <property type="term" value="P:base-excision repair"/>
    <property type="evidence" value="ECO:0000318"/>
    <property type="project" value="GO_Central"/>
</dbReference>
<dbReference type="PROSITE" id="PS00727">
    <property type="entry name" value="AP_NUCLEASE_F1_2"/>
    <property type="match status" value="1"/>
</dbReference>
<dbReference type="EC" id="3.1.21.-" evidence="9"/>
<keyword evidence="4" id="KW-0378">Hydrolase</keyword>
<feature type="binding site" evidence="7">
    <location>
        <position position="38"/>
    </location>
    <ligand>
        <name>Mg(2+)</name>
        <dbReference type="ChEBI" id="CHEBI:18420"/>
        <label>1</label>
    </ligand>
</feature>
<dbReference type="InParanoid" id="A9UXM6"/>
<dbReference type="EC" id="3.1.11.2" evidence="9"/>
<evidence type="ECO:0000256" key="6">
    <source>
        <dbReference type="PIRSR" id="PIRSR604808-1"/>
    </source>
</evidence>
<dbReference type="Gene3D" id="3.60.10.10">
    <property type="entry name" value="Endonuclease/exonuclease/phosphatase"/>
    <property type="match status" value="1"/>
</dbReference>
<keyword evidence="7" id="KW-0464">Manganese</keyword>
<comment type="similarity">
    <text evidence="2 9">Belongs to the DNA repair enzymes AP/ExoA family.</text>
</comment>
<dbReference type="GO" id="GO:0046872">
    <property type="term" value="F:metal ion binding"/>
    <property type="evidence" value="ECO:0007669"/>
    <property type="project" value="UniProtKB-KW"/>
</dbReference>
<evidence type="ECO:0000256" key="3">
    <source>
        <dbReference type="ARBA" id="ARBA00022723"/>
    </source>
</evidence>
<keyword evidence="9" id="KW-0234">DNA repair</keyword>
<protein>
    <recommendedName>
        <fullName evidence="9">DNA repair nuclease/redox regulator APEX1</fullName>
        <shortName evidence="9">APEN</shortName>
        <shortName evidence="9">REF-1</shortName>
        <ecNumber evidence="9">3.1.11.2</ecNumber>
        <ecNumber evidence="9">3.1.21.-</ecNumber>
    </recommendedName>
    <alternativeName>
        <fullName evidence="9">APEX nuclease</fullName>
    </alternativeName>
    <alternativeName>
        <fullName evidence="9">Apurinic-apyrimidinic endonuclease 1</fullName>
    </alternativeName>
    <alternativeName>
        <fullName evidence="9">Redox factor-1</fullName>
    </alternativeName>
    <component>
        <recommendedName>
            <fullName evidence="9">DNA repair nuclease/redox regulator APEX1, mitochondrial</fullName>
        </recommendedName>
    </component>
</protein>
<evidence type="ECO:0000256" key="2">
    <source>
        <dbReference type="ARBA" id="ARBA00007092"/>
    </source>
</evidence>
<comment type="cofactor">
    <cofactor evidence="1">
        <name>Mn(2+)</name>
        <dbReference type="ChEBI" id="CHEBI:29035"/>
    </cofactor>
</comment>
<feature type="binding site" evidence="7">
    <location>
        <position position="157"/>
    </location>
    <ligand>
        <name>Mg(2+)</name>
        <dbReference type="ChEBI" id="CHEBI:18420"/>
        <label>1</label>
    </ligand>
</feature>
<proteinExistence type="inferred from homology"/>
<dbReference type="InterPro" id="IPR020847">
    <property type="entry name" value="AP_endonuclease_F1_BS"/>
</dbReference>
<feature type="non-terminal residue" evidence="11">
    <location>
        <position position="1"/>
    </location>
</feature>
<dbReference type="GeneID" id="5890552"/>
<feature type="binding site" evidence="7">
    <location>
        <position position="155"/>
    </location>
    <ligand>
        <name>Mg(2+)</name>
        <dbReference type="ChEBI" id="CHEBI:18420"/>
        <label>1</label>
    </ligand>
</feature>
<name>A9UXM6_MONBE</name>
<accession>A9UXM6</accession>
<dbReference type="SUPFAM" id="SSF56219">
    <property type="entry name" value="DNase I-like"/>
    <property type="match status" value="1"/>
</dbReference>
<dbReference type="OMA" id="WWSYRGR"/>
<dbReference type="EMBL" id="CH991549">
    <property type="protein sequence ID" value="EDQ89868.1"/>
    <property type="molecule type" value="Genomic_DNA"/>
</dbReference>
<feature type="active site" evidence="6">
    <location>
        <position position="115"/>
    </location>
</feature>